<evidence type="ECO:0000313" key="3">
    <source>
        <dbReference type="Proteomes" id="UP000762676"/>
    </source>
</evidence>
<sequence>MHWIPNAFILLSVLVFGRAHVRLVCPQPTSSDSNRESNLYMMSTVCPNEEDATITDLEPGLFTVHFEETKFIKGSPFRIVLIDNKGNKDIAFNSDNKTESLEEESKSCLLLDHIPHNDHAIISDVCLKKGNEYPLGICAESSYYITVRIPDVSCEDCSLVVQQVDVPTKNAVCDLNQGNSTVGNCYLFSSCARVRIRPTDEGKGNDLSACENYLENIPGDWPYRPKDLYKTNQGAILTFDLLHKKLHIDISKDPSRGPIKKVEILHNSTIIWQADVDAHQEIVDTHLLVWKNLNESQALSLKAGEFILKIIRSGSETDASEIIFSIQHFSKNKMGRLHDRYSHRGWLVSHSFLGPLVEDPLAAFPIGQCAPKAYVYVAYLQSVHITAHGIIGMTVMENRAYITAVLHEDNEEIQAIRLLPPCLVNVPKIQIDVPKPFHGVFQAVIDISDHIPQLETERFLVSVEVKTDKEDAVMVGDLEEGMYAVLRHKNGKIYGMGAMQFTQSQALKIELVLNGLSSSINASHIYGLGSKLTNIKKNIIHCTHKFCCLESTLRDINSELILHLMNGQALIHVESDGGNVSGQVIVPTHRYCEMMDGTCELHRTNFTLYGIGFEHKHKNEKRFEAEIGWRQTGAYVLDRANILLYCIQLTNVDASNQSIEVSLQFGDKLIDSTSLQPASRLLNSYFGC</sequence>
<name>A0AAV4F2K0_9GAST</name>
<comment type="caution">
    <text evidence="2">The sequence shown here is derived from an EMBL/GenBank/DDBJ whole genome shotgun (WGS) entry which is preliminary data.</text>
</comment>
<keyword evidence="3" id="KW-1185">Reference proteome</keyword>
<evidence type="ECO:0000313" key="2">
    <source>
        <dbReference type="EMBL" id="GFR67499.1"/>
    </source>
</evidence>
<evidence type="ECO:0000256" key="1">
    <source>
        <dbReference type="SAM" id="SignalP"/>
    </source>
</evidence>
<accession>A0AAV4F2K0</accession>
<reference evidence="2 3" key="1">
    <citation type="journal article" date="2021" name="Elife">
        <title>Chloroplast acquisition without the gene transfer in kleptoplastic sea slugs, Plakobranchus ocellatus.</title>
        <authorList>
            <person name="Maeda T."/>
            <person name="Takahashi S."/>
            <person name="Yoshida T."/>
            <person name="Shimamura S."/>
            <person name="Takaki Y."/>
            <person name="Nagai Y."/>
            <person name="Toyoda A."/>
            <person name="Suzuki Y."/>
            <person name="Arimoto A."/>
            <person name="Ishii H."/>
            <person name="Satoh N."/>
            <person name="Nishiyama T."/>
            <person name="Hasebe M."/>
            <person name="Maruyama T."/>
            <person name="Minagawa J."/>
            <person name="Obokata J."/>
            <person name="Shigenobu S."/>
        </authorList>
    </citation>
    <scope>NUCLEOTIDE SEQUENCE [LARGE SCALE GENOMIC DNA]</scope>
</reference>
<dbReference type="Proteomes" id="UP000762676">
    <property type="component" value="Unassembled WGS sequence"/>
</dbReference>
<feature type="signal peptide" evidence="1">
    <location>
        <begin position="1"/>
        <end position="19"/>
    </location>
</feature>
<organism evidence="2 3">
    <name type="scientific">Elysia marginata</name>
    <dbReference type="NCBI Taxonomy" id="1093978"/>
    <lineage>
        <taxon>Eukaryota</taxon>
        <taxon>Metazoa</taxon>
        <taxon>Spiralia</taxon>
        <taxon>Lophotrochozoa</taxon>
        <taxon>Mollusca</taxon>
        <taxon>Gastropoda</taxon>
        <taxon>Heterobranchia</taxon>
        <taxon>Euthyneura</taxon>
        <taxon>Panpulmonata</taxon>
        <taxon>Sacoglossa</taxon>
        <taxon>Placobranchoidea</taxon>
        <taxon>Plakobranchidae</taxon>
        <taxon>Elysia</taxon>
    </lineage>
</organism>
<keyword evidence="1" id="KW-0732">Signal</keyword>
<dbReference type="EMBL" id="BMAT01004065">
    <property type="protein sequence ID" value="GFR67499.1"/>
    <property type="molecule type" value="Genomic_DNA"/>
</dbReference>
<gene>
    <name evidence="2" type="ORF">ElyMa_001999000</name>
</gene>
<protein>
    <submittedName>
        <fullName evidence="2">Uncharacterized protein</fullName>
    </submittedName>
</protein>
<feature type="non-terminal residue" evidence="2">
    <location>
        <position position="688"/>
    </location>
</feature>
<dbReference type="AlphaFoldDB" id="A0AAV4F2K0"/>
<feature type="chain" id="PRO_5043763906" evidence="1">
    <location>
        <begin position="20"/>
        <end position="688"/>
    </location>
</feature>
<proteinExistence type="predicted"/>